<name>A0A1X2HKT5_SYNRA</name>
<evidence type="ECO:0000313" key="3">
    <source>
        <dbReference type="Proteomes" id="UP000242180"/>
    </source>
</evidence>
<feature type="transmembrane region" description="Helical" evidence="1">
    <location>
        <begin position="32"/>
        <end position="52"/>
    </location>
</feature>
<dbReference type="Proteomes" id="UP000242180">
    <property type="component" value="Unassembled WGS sequence"/>
</dbReference>
<keyword evidence="1" id="KW-0812">Transmembrane</keyword>
<sequence length="65" mass="7446">MHLDGPCTSFPWLSQSGKREGVFNSFKRRSTAFLPSFTSFFLSYHHLLFFLFSSTTTVSLTDQCT</sequence>
<protein>
    <submittedName>
        <fullName evidence="2">Uncharacterized protein</fullName>
    </submittedName>
</protein>
<reference evidence="2 3" key="1">
    <citation type="submission" date="2016-07" db="EMBL/GenBank/DDBJ databases">
        <title>Pervasive Adenine N6-methylation of Active Genes in Fungi.</title>
        <authorList>
            <consortium name="DOE Joint Genome Institute"/>
            <person name="Mondo S.J."/>
            <person name="Dannebaum R.O."/>
            <person name="Kuo R.C."/>
            <person name="Labutti K."/>
            <person name="Haridas S."/>
            <person name="Kuo A."/>
            <person name="Salamov A."/>
            <person name="Ahrendt S.R."/>
            <person name="Lipzen A."/>
            <person name="Sullivan W."/>
            <person name="Andreopoulos W.B."/>
            <person name="Clum A."/>
            <person name="Lindquist E."/>
            <person name="Daum C."/>
            <person name="Ramamoorthy G.K."/>
            <person name="Gryganskyi A."/>
            <person name="Culley D."/>
            <person name="Magnuson J.K."/>
            <person name="James T.Y."/>
            <person name="O'Malley M.A."/>
            <person name="Stajich J.E."/>
            <person name="Spatafora J.W."/>
            <person name="Visel A."/>
            <person name="Grigoriev I.V."/>
        </authorList>
    </citation>
    <scope>NUCLEOTIDE SEQUENCE [LARGE SCALE GENOMIC DNA]</scope>
    <source>
        <strain evidence="2 3">NRRL 2496</strain>
    </source>
</reference>
<keyword evidence="1" id="KW-1133">Transmembrane helix</keyword>
<dbReference type="InParanoid" id="A0A1X2HKT5"/>
<keyword evidence="3" id="KW-1185">Reference proteome</keyword>
<evidence type="ECO:0000256" key="1">
    <source>
        <dbReference type="SAM" id="Phobius"/>
    </source>
</evidence>
<evidence type="ECO:0000313" key="2">
    <source>
        <dbReference type="EMBL" id="ORY99896.1"/>
    </source>
</evidence>
<organism evidence="2 3">
    <name type="scientific">Syncephalastrum racemosum</name>
    <name type="common">Filamentous fungus</name>
    <dbReference type="NCBI Taxonomy" id="13706"/>
    <lineage>
        <taxon>Eukaryota</taxon>
        <taxon>Fungi</taxon>
        <taxon>Fungi incertae sedis</taxon>
        <taxon>Mucoromycota</taxon>
        <taxon>Mucoromycotina</taxon>
        <taxon>Mucoromycetes</taxon>
        <taxon>Mucorales</taxon>
        <taxon>Syncephalastraceae</taxon>
        <taxon>Syncephalastrum</taxon>
    </lineage>
</organism>
<comment type="caution">
    <text evidence="2">The sequence shown here is derived from an EMBL/GenBank/DDBJ whole genome shotgun (WGS) entry which is preliminary data.</text>
</comment>
<dbReference type="AlphaFoldDB" id="A0A1X2HKT5"/>
<keyword evidence="1" id="KW-0472">Membrane</keyword>
<dbReference type="EMBL" id="MCGN01000002">
    <property type="protein sequence ID" value="ORY99896.1"/>
    <property type="molecule type" value="Genomic_DNA"/>
</dbReference>
<gene>
    <name evidence="2" type="ORF">BCR43DRAFT_484494</name>
</gene>
<accession>A0A1X2HKT5</accession>
<proteinExistence type="predicted"/>